<feature type="signal peptide" evidence="2">
    <location>
        <begin position="1"/>
        <end position="17"/>
    </location>
</feature>
<proteinExistence type="predicted"/>
<keyword evidence="4" id="KW-1185">Reference proteome</keyword>
<organism evidence="3 4">
    <name type="scientific">Thiolapillus brandeum</name>
    <dbReference type="NCBI Taxonomy" id="1076588"/>
    <lineage>
        <taxon>Bacteria</taxon>
        <taxon>Pseudomonadati</taxon>
        <taxon>Pseudomonadota</taxon>
        <taxon>Gammaproteobacteria</taxon>
        <taxon>Chromatiales</taxon>
        <taxon>Sedimenticolaceae</taxon>
        <taxon>Thiolapillus</taxon>
    </lineage>
</organism>
<evidence type="ECO:0000256" key="2">
    <source>
        <dbReference type="SAM" id="SignalP"/>
    </source>
</evidence>
<keyword evidence="1 2" id="KW-0732">Signal</keyword>
<accession>A0A7U6JJR9</accession>
<evidence type="ECO:0000256" key="1">
    <source>
        <dbReference type="ARBA" id="ARBA00022729"/>
    </source>
</evidence>
<dbReference type="EMBL" id="AP012273">
    <property type="protein sequence ID" value="BAO45683.1"/>
    <property type="molecule type" value="Genomic_DNA"/>
</dbReference>
<sequence length="310" mass="34118">MKRWLFILLFVSNSVHGGSLLLTPRHGDDGSAWKQAECAACHPLPRIHQGKPAAGIRGMVRDKGYASCMGCHGSNGTQKKRPCVICHNPRDLPALPHRDGSFRHDFAGMSLDEECVTCHRNADMDGQFERQQDLTLFPDAHQRPTPYFSNADFCLRCHNRDHPIPGFEMPDRDWRDPLVAMEDNYRFIDYHGHRVGGNGTYQGLREGYAYGSRVDCTDCHAMHGTENTGLLIDRAAKGASQLDPTLGLAAVPVWTGEEGQYAQLCVLCHRMDRAGRDSETDTGNGLSGVHQATGGCRDCHAHGQAGQAGL</sequence>
<dbReference type="RefSeq" id="WP_041069641.1">
    <property type="nucleotide sequence ID" value="NZ_AP012273.1"/>
</dbReference>
<protein>
    <recommendedName>
        <fullName evidence="5">Doubled CXXCH motif domain-containing protein</fullName>
    </recommendedName>
</protein>
<dbReference type="Gene3D" id="3.90.10.10">
    <property type="entry name" value="Cytochrome C3"/>
    <property type="match status" value="2"/>
</dbReference>
<evidence type="ECO:0000313" key="3">
    <source>
        <dbReference type="EMBL" id="BAO45683.1"/>
    </source>
</evidence>
<evidence type="ECO:0000313" key="4">
    <source>
        <dbReference type="Proteomes" id="UP000031631"/>
    </source>
</evidence>
<dbReference type="Proteomes" id="UP000031631">
    <property type="component" value="Chromosome"/>
</dbReference>
<gene>
    <name evidence="3" type="ORF">TBH_C2782</name>
</gene>
<reference evidence="3 4" key="1">
    <citation type="journal article" date="2014" name="PLoS ONE">
        <title>Physiological and genomic features of a novel sulfur-oxidizing gammaproteobacterium belonging to a previously uncultivated symbiotic lineage isolated from a hydrothermal vent.</title>
        <authorList>
            <person name="Nunoura T."/>
            <person name="Takaki Y."/>
            <person name="Kazama H."/>
            <person name="Kakuta J."/>
            <person name="Shimamura S."/>
            <person name="Makita H."/>
            <person name="Hirai M."/>
            <person name="Miyazaki M."/>
            <person name="Takai K."/>
        </authorList>
    </citation>
    <scope>NUCLEOTIDE SEQUENCE [LARGE SCALE GENOMIC DNA]</scope>
    <source>
        <strain evidence="3 4">Hiromi1</strain>
    </source>
</reference>
<dbReference type="InterPro" id="IPR036280">
    <property type="entry name" value="Multihaem_cyt_sf"/>
</dbReference>
<dbReference type="SUPFAM" id="SSF48695">
    <property type="entry name" value="Multiheme cytochromes"/>
    <property type="match status" value="1"/>
</dbReference>
<dbReference type="AlphaFoldDB" id="A0A7U6JJR9"/>
<name>A0A7U6JJR9_9GAMM</name>
<feature type="chain" id="PRO_5031197918" description="Doubled CXXCH motif domain-containing protein" evidence="2">
    <location>
        <begin position="18"/>
        <end position="310"/>
    </location>
</feature>
<dbReference type="InterPro" id="IPR051829">
    <property type="entry name" value="Multiheme_Cytochr_ET"/>
</dbReference>
<dbReference type="PANTHER" id="PTHR35038">
    <property type="entry name" value="DISSIMILATORY SULFITE REDUCTASE SIRA"/>
    <property type="match status" value="1"/>
</dbReference>
<dbReference type="OrthoDB" id="9814800at2"/>
<dbReference type="KEGG" id="tbn:TBH_C2782"/>
<evidence type="ECO:0008006" key="5">
    <source>
        <dbReference type="Google" id="ProtNLM"/>
    </source>
</evidence>